<reference evidence="8" key="1">
    <citation type="journal article" date="2019" name="Int. J. Syst. Evol. Microbiol.">
        <title>The Global Catalogue of Microorganisms (GCM) 10K type strain sequencing project: providing services to taxonomists for standard genome sequencing and annotation.</title>
        <authorList>
            <consortium name="The Broad Institute Genomics Platform"/>
            <consortium name="The Broad Institute Genome Sequencing Center for Infectious Disease"/>
            <person name="Wu L."/>
            <person name="Ma J."/>
        </authorList>
    </citation>
    <scope>NUCLEOTIDE SEQUENCE [LARGE SCALE GENOMIC DNA]</scope>
    <source>
        <strain evidence="8">JCM 17975</strain>
    </source>
</reference>
<dbReference type="PANTHER" id="PTHR42711:SF16">
    <property type="entry name" value="ABC TRANSPORTER ATP-BINDING PROTEIN"/>
    <property type="match status" value="1"/>
</dbReference>
<dbReference type="InterPro" id="IPR003439">
    <property type="entry name" value="ABC_transporter-like_ATP-bd"/>
</dbReference>
<keyword evidence="4 7" id="KW-0067">ATP-binding</keyword>
<protein>
    <submittedName>
        <fullName evidence="7">ABC transporter ATP-binding protein</fullName>
    </submittedName>
</protein>
<keyword evidence="8" id="KW-1185">Reference proteome</keyword>
<evidence type="ECO:0000256" key="4">
    <source>
        <dbReference type="ARBA" id="ARBA00022840"/>
    </source>
</evidence>
<dbReference type="InterPro" id="IPR027417">
    <property type="entry name" value="P-loop_NTPase"/>
</dbReference>
<dbReference type="InterPro" id="IPR017871">
    <property type="entry name" value="ABC_transporter-like_CS"/>
</dbReference>
<keyword evidence="3" id="KW-0547">Nucleotide-binding</keyword>
<dbReference type="InterPro" id="IPR050763">
    <property type="entry name" value="ABC_transporter_ATP-binding"/>
</dbReference>
<dbReference type="SMART" id="SM00382">
    <property type="entry name" value="AAA"/>
    <property type="match status" value="1"/>
</dbReference>
<comment type="subcellular location">
    <subcellularLocation>
        <location evidence="1">Cell membrane</location>
        <topology evidence="1">Peripheral membrane protein</topology>
    </subcellularLocation>
</comment>
<evidence type="ECO:0000313" key="7">
    <source>
        <dbReference type="EMBL" id="GAA4725397.1"/>
    </source>
</evidence>
<dbReference type="PROSITE" id="PS00211">
    <property type="entry name" value="ABC_TRANSPORTER_1"/>
    <property type="match status" value="1"/>
</dbReference>
<evidence type="ECO:0000256" key="5">
    <source>
        <dbReference type="ARBA" id="ARBA00023251"/>
    </source>
</evidence>
<organism evidence="7 8">
    <name type="scientific">Promicromonospora umidemergens</name>
    <dbReference type="NCBI Taxonomy" id="629679"/>
    <lineage>
        <taxon>Bacteria</taxon>
        <taxon>Bacillati</taxon>
        <taxon>Actinomycetota</taxon>
        <taxon>Actinomycetes</taxon>
        <taxon>Micrococcales</taxon>
        <taxon>Promicromonosporaceae</taxon>
        <taxon>Promicromonospora</taxon>
    </lineage>
</organism>
<feature type="domain" description="ABC transporter" evidence="6">
    <location>
        <begin position="74"/>
        <end position="299"/>
    </location>
</feature>
<dbReference type="Gene3D" id="3.40.50.300">
    <property type="entry name" value="P-loop containing nucleotide triphosphate hydrolases"/>
    <property type="match status" value="1"/>
</dbReference>
<evidence type="ECO:0000313" key="8">
    <source>
        <dbReference type="Proteomes" id="UP001500843"/>
    </source>
</evidence>
<dbReference type="Pfam" id="PF00005">
    <property type="entry name" value="ABC_tran"/>
    <property type="match status" value="1"/>
</dbReference>
<dbReference type="GO" id="GO:0005524">
    <property type="term" value="F:ATP binding"/>
    <property type="evidence" value="ECO:0007669"/>
    <property type="project" value="UniProtKB-KW"/>
</dbReference>
<dbReference type="SUPFAM" id="SSF52540">
    <property type="entry name" value="P-loop containing nucleoside triphosphate hydrolases"/>
    <property type="match status" value="1"/>
</dbReference>
<name>A0ABP8YBW8_9MICO</name>
<dbReference type="Proteomes" id="UP001500843">
    <property type="component" value="Unassembled WGS sequence"/>
</dbReference>
<dbReference type="CDD" id="cd03230">
    <property type="entry name" value="ABC_DR_subfamily_A"/>
    <property type="match status" value="1"/>
</dbReference>
<proteinExistence type="predicted"/>
<evidence type="ECO:0000259" key="6">
    <source>
        <dbReference type="PROSITE" id="PS50893"/>
    </source>
</evidence>
<accession>A0ABP8YBW8</accession>
<keyword evidence="5" id="KW-0046">Antibiotic resistance</keyword>
<dbReference type="PANTHER" id="PTHR42711">
    <property type="entry name" value="ABC TRANSPORTER ATP-BINDING PROTEIN"/>
    <property type="match status" value="1"/>
</dbReference>
<dbReference type="EMBL" id="BAABHM010000038">
    <property type="protein sequence ID" value="GAA4725397.1"/>
    <property type="molecule type" value="Genomic_DNA"/>
</dbReference>
<dbReference type="InterPro" id="IPR003593">
    <property type="entry name" value="AAA+_ATPase"/>
</dbReference>
<gene>
    <name evidence="7" type="ORF">GCM10023198_58070</name>
</gene>
<comment type="caution">
    <text evidence="7">The sequence shown here is derived from an EMBL/GenBank/DDBJ whole genome shotgun (WGS) entry which is preliminary data.</text>
</comment>
<dbReference type="PROSITE" id="PS50893">
    <property type="entry name" value="ABC_TRANSPORTER_2"/>
    <property type="match status" value="1"/>
</dbReference>
<keyword evidence="2" id="KW-0813">Transport</keyword>
<evidence type="ECO:0000256" key="1">
    <source>
        <dbReference type="ARBA" id="ARBA00004202"/>
    </source>
</evidence>
<evidence type="ECO:0000256" key="2">
    <source>
        <dbReference type="ARBA" id="ARBA00022448"/>
    </source>
</evidence>
<sequence length="377" mass="39541">MRKEGEPQFGPIATHLTRPVHTRDTYCADAPRTAAYDCSVPLSDAPAIDPAQAVTASAATTSPADAAADREVAVEVRGLVKRYDGRAVVDGLDLVARPGAVTAVLGPNGAGKTTTIECCEGLRSPDGGTVRVLGRDPVADARALRPRVGVMLQDGGLPTGVRALELLRHVAAMYAAPRSVDELAERLGLHGFARTTVRRLSGGQRQRVALAAAVVGRPDVVFLDEPSAGMDPQSRRAVWDLVRELRADGVAIVLTTHLMDEAADLADHVHIVDHGRLIASGSVRELTDGDTGPGTVRIEATPGLDLTGLLTTLGPNPSWAAAEPEPGVYTVTGPVDAAALADVTAWLADRGVLARSVTTGRRTLEDVFLDLTGRNLR</sequence>
<evidence type="ECO:0000256" key="3">
    <source>
        <dbReference type="ARBA" id="ARBA00022741"/>
    </source>
</evidence>